<keyword evidence="2" id="KW-1133">Transmembrane helix</keyword>
<dbReference type="AlphaFoldDB" id="A0A1L7CDM0"/>
<feature type="compositionally biased region" description="Low complexity" evidence="1">
    <location>
        <begin position="188"/>
        <end position="200"/>
    </location>
</feature>
<dbReference type="RefSeq" id="WP_075724562.1">
    <property type="nucleotide sequence ID" value="NZ_CP009245.1"/>
</dbReference>
<dbReference type="OrthoDB" id="4428184at2"/>
<feature type="compositionally biased region" description="Basic and acidic residues" evidence="1">
    <location>
        <begin position="244"/>
        <end position="255"/>
    </location>
</feature>
<feature type="transmembrane region" description="Helical" evidence="2">
    <location>
        <begin position="332"/>
        <end position="352"/>
    </location>
</feature>
<feature type="compositionally biased region" description="Basic and acidic residues" evidence="1">
    <location>
        <begin position="56"/>
        <end position="66"/>
    </location>
</feature>
<evidence type="ECO:0000313" key="3">
    <source>
        <dbReference type="EMBL" id="APT83941.1"/>
    </source>
</evidence>
<dbReference type="EMBL" id="CP009245">
    <property type="protein sequence ID" value="APT83941.1"/>
    <property type="molecule type" value="Genomic_DNA"/>
</dbReference>
<organism evidence="3 4">
    <name type="scientific">Corynebacterium aquilae DSM 44791</name>
    <dbReference type="NCBI Taxonomy" id="1431546"/>
    <lineage>
        <taxon>Bacteria</taxon>
        <taxon>Bacillati</taxon>
        <taxon>Actinomycetota</taxon>
        <taxon>Actinomycetes</taxon>
        <taxon>Mycobacteriales</taxon>
        <taxon>Corynebacteriaceae</taxon>
        <taxon>Corynebacterium</taxon>
    </lineage>
</organism>
<keyword evidence="2" id="KW-0812">Transmembrane</keyword>
<feature type="compositionally biased region" description="Low complexity" evidence="1">
    <location>
        <begin position="67"/>
        <end position="90"/>
    </location>
</feature>
<dbReference type="KEGG" id="caqu:CAQU_01365"/>
<dbReference type="STRING" id="1431546.CAQU_01365"/>
<evidence type="ECO:0000256" key="2">
    <source>
        <dbReference type="SAM" id="Phobius"/>
    </source>
</evidence>
<keyword evidence="2" id="KW-0472">Membrane</keyword>
<feature type="compositionally biased region" description="Low complexity" evidence="1">
    <location>
        <begin position="96"/>
        <end position="115"/>
    </location>
</feature>
<keyword evidence="4" id="KW-1185">Reference proteome</keyword>
<feature type="transmembrane region" description="Helical" evidence="2">
    <location>
        <begin position="273"/>
        <end position="293"/>
    </location>
</feature>
<reference evidence="3 4" key="1">
    <citation type="submission" date="2014-08" db="EMBL/GenBank/DDBJ databases">
        <title>Complete genome sequence of Corynebacterium aquilae S-613T(T) (=DSM 44791(T)), isolated from the choana of a healthy golden eagle.</title>
        <authorList>
            <person name="Ruckert C."/>
            <person name="Albersmeier A."/>
            <person name="Winkler A."/>
            <person name="Kalinowski J."/>
        </authorList>
    </citation>
    <scope>NUCLEOTIDE SEQUENCE [LARGE SCALE GENOMIC DNA]</scope>
    <source>
        <strain evidence="3 4">S-613</strain>
    </source>
</reference>
<feature type="compositionally biased region" description="Basic and acidic residues" evidence="1">
    <location>
        <begin position="15"/>
        <end position="25"/>
    </location>
</feature>
<accession>A0A1L7CDM0</accession>
<protein>
    <submittedName>
        <fullName evidence="3">Uncharacterized protein</fullName>
    </submittedName>
</protein>
<evidence type="ECO:0000313" key="4">
    <source>
        <dbReference type="Proteomes" id="UP000185478"/>
    </source>
</evidence>
<proteinExistence type="predicted"/>
<feature type="transmembrane region" description="Helical" evidence="2">
    <location>
        <begin position="305"/>
        <end position="326"/>
    </location>
</feature>
<gene>
    <name evidence="3" type="ORF">CAQU_01365</name>
</gene>
<evidence type="ECO:0000256" key="1">
    <source>
        <dbReference type="SAM" id="MobiDB-lite"/>
    </source>
</evidence>
<sequence>MSDKQLTVAELLARANKDGQGEAKPTRRRRRSLEEGGVSVAELTGSIPAVKSAPQEAKHGTSRDEASATAATAAKAKPATPASPAASAPKTPAPAQPTQQQPKAQAPAAQPARKPVAPPARPKQPAAQKPNTPLVKKAPVTPPPTAKPAPSAEETVVLNVVDADADRARLTTDTPKAGTTVNAPLSKPAQPAQPVKKVAPATPPAPAAAQPARKPVADSLATPKPATAPTPPAARTGELPVVKDVQDPKATKDEVLPGAPLADDVEEAEGGKVSILALLGMVIVGLLIGAGLFKGFEQLWLRLDSIIVAVLALAVTGGVVGIVHALRTERDGMSMFLAGLAGLAMTFGPVLITGF</sequence>
<feature type="compositionally biased region" description="Low complexity" evidence="1">
    <location>
        <begin position="123"/>
        <end position="139"/>
    </location>
</feature>
<dbReference type="Proteomes" id="UP000185478">
    <property type="component" value="Chromosome"/>
</dbReference>
<feature type="region of interest" description="Disordered" evidence="1">
    <location>
        <begin position="13"/>
        <end position="258"/>
    </location>
</feature>
<name>A0A1L7CDM0_9CORY</name>